<sequence>FLQLSKATARFGSSLAATARSVAGHRLSTNCLLLSQSFSPALCRRWVATEPAIFSSTAASVYTVARRQKHTDLRPPKPTIAYRLVASAPAGLQPYLRLARLDRPIGTWLLYLPCAWSITLATPAGLLPDPLVLGLFGCGALLMRGAGCTMNDILDRDYDKRVERTEDRPIPSGQVTVPRATAFLIGQSLLAACVLFQFDWFTVGLGVASLGLVATYPLFKRFTYWPQAALGFTFNYGALLGYAALTGTIDLSVCLPLYAAGFCWTMVYDTIYAHQDKEDDLMVGVKSTALLFGDATKSWLTGFTLGMSLLLATAGANANCGLFYHAGALYASLHLAQQVASVQLDNPADCLAKFKSNRNLGLAFWLAIVLDNFFGLPVPGFGGGFEESLLITDRISAMTSTPPMSTGANVADDSNPVERWFKAIDCARMSLVKEAYPAIDNVDVTKALPFGPKNTLHKDATALHLASYIGHKDIVRFLISSKADPNASTSLGYRPIHFAASEGHVTTVDILLNAGAEDGDTPVALALKWGMRDTVRKLLNSGATLDGLDDASLKKYAKRGFLPSQEAASPTRQSAAPSAGGRKGGGNVRQQQQQRHHYQGAGGGYSMGDSSTQRRWRELTSKFADAEVGSGGGADDSRSAAFTAVARCVRRLLADCRTEERLEARAATLASALRSAGPDLATAGDLAELLEMLAFDCGFPVSGSLADCLAGLRLRCRRIREGPGAWAVRLMRTAQDPSLDSHSVDASLCLCNALLSMEQAECTGRLAPAAEEFINQTLSALEGTEEPRHLVQLLALVRLSSELFESNFLAKFEQFADVLIGWSIDPGDSTEFALSKRLAACLTSLGRLWRANSNYTWQLLDSLVEDVSVFVNEELPSALAKATSGGGGARADSPVETAMAAAPLLETFATVLTALDNASCRQADDAADSASLDLQRLIGLLSRLSAHLSSLSAADLALCLGGGDQLRLAANQAIVSLLNAIKRRPGNGVGCLDNGLAEQLLNYLCDQLPAPGSQQQQQKQPMLRFPSNVYLTSLIELMSDLSTLTGPSLPLVLFSAIGPYSVLHCAKLSPNPLLVRRVLSLFSGFIRLDDFRLTDAIYQTLISDLEQCLRVLVRLCGSDFEVNLVQENGFRDKRYSGSEAESLALFNCLALRELGRVSFADARPCLVRLQPPLFDLLATGYLPLHDAAVMRQQPRMHWALLRALQSHCQAHAYFYAYSPFCADSRTIGESDAVAAAASEEVDLSVRLQQLLQCLGALLASPGCPPKSAACAVACLTELAAAAVARDRRHSRRLFASPEIQLMLRRVARSLRLQSAPAYQSAAVRLMAACLSGAAAATSGDLGLGDEQYRHTFEVTLDSVFALLSTSDESLAAECLKLISLVPMEIYMRCLMAAATLAKQSRCLDDDVGQDAQGSSDLRGQWLGLRHHMMRTCEVTFSGPNLRLVLKYLLEGAKQPPFLYGLFLSCTPAAREAKLAEASPDFASLLGQSRHVLSFQWFWATWEVSWFCVLNKLKVFTPNLRHDLLRRSKMAQPRLIDAITKELKQQITQHLAVHLDQLVDPAVTVDNMLVDDNGKKLYYANRFRLYVQRRSDQGHGHRREKQSGRLPVKKLRQGAAANVTDTVQSEAANALARTERGISAVASSKTKLVWQMRDPSSLVPPWNRAQDTFLAIEDALNRIVNQRLSANPADWHRSYCVLLFMEQLEKLVFNAYEGCALLSGLSHFKSVKYFFRTNKSTCLEWLHRTRPIVMQLCDRLDSPELVAREAFALLGETDASRYANQDDTLLLLVKSLCRMGQADCLHGLYAWCETRLGRRLLCVRAAAERADSKLESALQLYEQHLQDLLMNGIGRPGEVRLA</sequence>
<evidence type="ECO:0000256" key="15">
    <source>
        <dbReference type="SAM" id="MobiDB-lite"/>
    </source>
</evidence>
<dbReference type="InterPro" id="IPR000537">
    <property type="entry name" value="UbiA_prenyltransferase"/>
</dbReference>
<keyword evidence="6 13" id="KW-0812">Transmembrane</keyword>
<dbReference type="FunFam" id="1.10.357.140:FF:000003">
    <property type="entry name" value="4-hydroxybenzoate polyprenyltransferase, mitochondrial"/>
    <property type="match status" value="1"/>
</dbReference>
<feature type="transmembrane region" description="Helical" evidence="13">
    <location>
        <begin position="239"/>
        <end position="267"/>
    </location>
</feature>
<keyword evidence="4 13" id="KW-0808">Transferase</keyword>
<dbReference type="Gene3D" id="1.20.120.1780">
    <property type="entry name" value="UbiA prenyltransferase"/>
    <property type="match status" value="1"/>
</dbReference>
<keyword evidence="14" id="KW-0040">ANK repeat</keyword>
<feature type="region of interest" description="Disordered" evidence="15">
    <location>
        <begin position="562"/>
        <end position="611"/>
    </location>
</feature>
<dbReference type="WBParaSite" id="maker-uti_cns_0002949-snap-gene-0.8-mRNA-1">
    <property type="protein sequence ID" value="maker-uti_cns_0002949-snap-gene-0.8-mRNA-1"/>
    <property type="gene ID" value="maker-uti_cns_0002949-snap-gene-0.8"/>
</dbReference>
<keyword evidence="16" id="KW-1185">Reference proteome</keyword>
<dbReference type="Gene3D" id="1.10.357.140">
    <property type="entry name" value="UbiA prenyltransferase"/>
    <property type="match status" value="1"/>
</dbReference>
<dbReference type="InterPro" id="IPR016024">
    <property type="entry name" value="ARM-type_fold"/>
</dbReference>
<dbReference type="InterPro" id="IPR039653">
    <property type="entry name" value="Prenyltransferase"/>
</dbReference>
<dbReference type="GO" id="GO:0008412">
    <property type="term" value="F:4-hydroxybenzoate polyprenyltransferase activity"/>
    <property type="evidence" value="ECO:0007669"/>
    <property type="project" value="UniProtKB-EC"/>
</dbReference>
<feature type="repeat" description="ANK" evidence="14">
    <location>
        <begin position="458"/>
        <end position="490"/>
    </location>
</feature>
<dbReference type="Proteomes" id="UP000095280">
    <property type="component" value="Unplaced"/>
</dbReference>
<evidence type="ECO:0000256" key="1">
    <source>
        <dbReference type="ARBA" id="ARBA00001946"/>
    </source>
</evidence>
<keyword evidence="9 13" id="KW-0414">Isoprene biosynthesis</keyword>
<dbReference type="InterPro" id="IPR031559">
    <property type="entry name" value="SMG1"/>
</dbReference>
<dbReference type="GO" id="GO:0005743">
    <property type="term" value="C:mitochondrial inner membrane"/>
    <property type="evidence" value="ECO:0007669"/>
    <property type="project" value="UniProtKB-SubCell"/>
</dbReference>
<comment type="catalytic activity">
    <reaction evidence="11">
        <text>all-trans-nonaprenyl diphosphate + 4-hydroxybenzoate = 4-hydroxy-3-(all-trans-nonaprenyl)benzoate + diphosphate</text>
        <dbReference type="Rhea" id="RHEA:17709"/>
        <dbReference type="ChEBI" id="CHEBI:17879"/>
        <dbReference type="ChEBI" id="CHEBI:33019"/>
        <dbReference type="ChEBI" id="CHEBI:58391"/>
        <dbReference type="ChEBI" id="CHEBI:84502"/>
        <dbReference type="EC" id="2.5.1.39"/>
    </reaction>
    <physiologicalReaction direction="left-to-right" evidence="11">
        <dbReference type="Rhea" id="RHEA:17710"/>
    </physiologicalReaction>
</comment>
<evidence type="ECO:0000256" key="6">
    <source>
        <dbReference type="ARBA" id="ARBA00022692"/>
    </source>
</evidence>
<comment type="catalytic activity">
    <reaction evidence="10">
        <text>all-trans-decaprenyl diphosphate + 4-hydroxybenzoate = 4-hydroxy-3-(all-trans-decaprenyl)benzoate + diphosphate</text>
        <dbReference type="Rhea" id="RHEA:44564"/>
        <dbReference type="ChEBI" id="CHEBI:17879"/>
        <dbReference type="ChEBI" id="CHEBI:33019"/>
        <dbReference type="ChEBI" id="CHEBI:60721"/>
        <dbReference type="ChEBI" id="CHEBI:84503"/>
        <dbReference type="EC" id="2.5.1.39"/>
    </reaction>
    <physiologicalReaction direction="left-to-right" evidence="10">
        <dbReference type="Rhea" id="RHEA:44565"/>
    </physiologicalReaction>
</comment>
<keyword evidence="5 13" id="KW-0831">Ubiquinone biosynthesis</keyword>
<evidence type="ECO:0000256" key="12">
    <source>
        <dbReference type="ARBA" id="ARBA00051182"/>
    </source>
</evidence>
<evidence type="ECO:0000256" key="9">
    <source>
        <dbReference type="ARBA" id="ARBA00023229"/>
    </source>
</evidence>
<evidence type="ECO:0000313" key="17">
    <source>
        <dbReference type="WBParaSite" id="maker-uti_cns_0002949-snap-gene-0.8-mRNA-1"/>
    </source>
</evidence>
<dbReference type="Pfam" id="PF15785">
    <property type="entry name" value="SMG1"/>
    <property type="match status" value="2"/>
</dbReference>
<feature type="transmembrane region" description="Helical" evidence="13">
    <location>
        <begin position="362"/>
        <end position="382"/>
    </location>
</feature>
<name>A0A1I8GS08_9PLAT</name>
<dbReference type="CDD" id="cd13959">
    <property type="entry name" value="PT_UbiA_COQ2"/>
    <property type="match status" value="1"/>
</dbReference>
<dbReference type="HAMAP" id="MF_01635">
    <property type="entry name" value="UbiA"/>
    <property type="match status" value="1"/>
</dbReference>
<keyword evidence="7 13" id="KW-1133">Transmembrane helix</keyword>
<feature type="repeat" description="ANK" evidence="14">
    <location>
        <begin position="518"/>
        <end position="550"/>
    </location>
</feature>
<evidence type="ECO:0000256" key="5">
    <source>
        <dbReference type="ARBA" id="ARBA00022688"/>
    </source>
</evidence>
<feature type="transmembrane region" description="Helical" evidence="13">
    <location>
        <begin position="132"/>
        <end position="154"/>
    </location>
</feature>
<evidence type="ECO:0000256" key="8">
    <source>
        <dbReference type="ARBA" id="ARBA00023136"/>
    </source>
</evidence>
<dbReference type="PANTHER" id="PTHR11048:SF28">
    <property type="entry name" value="4-HYDROXYBENZOATE POLYPRENYLTRANSFERASE, MITOCHONDRIAL"/>
    <property type="match status" value="1"/>
</dbReference>
<protein>
    <recommendedName>
        <fullName evidence="13">4-hydroxybenzoate polyprenyltransferase, mitochondrial</fullName>
        <shortName evidence="13">4-HB polyprenyltransferase</shortName>
        <ecNumber evidence="13">2.5.1.39</ecNumber>
    </recommendedName>
    <alternativeName>
        <fullName evidence="13">Para-hydroxybenzoate--polyprenyltransferase</fullName>
        <shortName evidence="13">PHB:PPT</shortName>
        <shortName evidence="13">PHB:polyprenyltransferase</shortName>
    </alternativeName>
</protein>
<dbReference type="EC" id="2.5.1.39" evidence="13"/>
<dbReference type="SMART" id="SM00248">
    <property type="entry name" value="ANK"/>
    <property type="match status" value="4"/>
</dbReference>
<dbReference type="Gene3D" id="1.25.40.20">
    <property type="entry name" value="Ankyrin repeat-containing domain"/>
    <property type="match status" value="1"/>
</dbReference>
<evidence type="ECO:0000313" key="16">
    <source>
        <dbReference type="Proteomes" id="UP000095280"/>
    </source>
</evidence>
<dbReference type="Pfam" id="PF01040">
    <property type="entry name" value="UbiA"/>
    <property type="match status" value="1"/>
</dbReference>
<dbReference type="FunFam" id="1.20.120.1780:FF:000001">
    <property type="entry name" value="4-hydroxybenzoate octaprenyltransferase"/>
    <property type="match status" value="1"/>
</dbReference>
<proteinExistence type="inferred from homology"/>
<feature type="transmembrane region" description="Helical" evidence="13">
    <location>
        <begin position="189"/>
        <end position="219"/>
    </location>
</feature>
<evidence type="ECO:0000256" key="11">
    <source>
        <dbReference type="ARBA" id="ARBA00050454"/>
    </source>
</evidence>
<dbReference type="InterPro" id="IPR044878">
    <property type="entry name" value="UbiA_sf"/>
</dbReference>
<comment type="function">
    <text evidence="13">Catalyzes the prenylation of para-hydroxybenzoate (PHB) with an all-trans polyprenyl group. Mediates the second step in the final reaction sequence of coenzyme Q (CoQ) biosynthesis, which is the condensation of the polyisoprenoid side chain with PHB, generating the first membrane-bound Q intermediate.</text>
</comment>
<evidence type="ECO:0000256" key="10">
    <source>
        <dbReference type="ARBA" id="ARBA00049890"/>
    </source>
</evidence>
<dbReference type="GO" id="GO:0006744">
    <property type="term" value="P:ubiquinone biosynthetic process"/>
    <property type="evidence" value="ECO:0007669"/>
    <property type="project" value="UniProtKB-UniRule"/>
</dbReference>
<evidence type="ECO:0000256" key="7">
    <source>
        <dbReference type="ARBA" id="ARBA00022989"/>
    </source>
</evidence>
<dbReference type="InterPro" id="IPR002110">
    <property type="entry name" value="Ankyrin_rpt"/>
</dbReference>
<dbReference type="PROSITE" id="PS50088">
    <property type="entry name" value="ANK_REPEAT"/>
    <property type="match status" value="3"/>
</dbReference>
<dbReference type="GO" id="GO:0004674">
    <property type="term" value="F:protein serine/threonine kinase activity"/>
    <property type="evidence" value="ECO:0007669"/>
    <property type="project" value="InterPro"/>
</dbReference>
<feature type="compositionally biased region" description="Polar residues" evidence="15">
    <location>
        <begin position="566"/>
        <end position="576"/>
    </location>
</feature>
<evidence type="ECO:0000256" key="3">
    <source>
        <dbReference type="ARBA" id="ARBA00005985"/>
    </source>
</evidence>
<keyword evidence="13" id="KW-0999">Mitochondrion inner membrane</keyword>
<dbReference type="SUPFAM" id="SSF48371">
    <property type="entry name" value="ARM repeat"/>
    <property type="match status" value="1"/>
</dbReference>
<dbReference type="GO" id="GO:0000184">
    <property type="term" value="P:nuclear-transcribed mRNA catabolic process, nonsense-mediated decay"/>
    <property type="evidence" value="ECO:0007669"/>
    <property type="project" value="InterPro"/>
</dbReference>
<feature type="transmembrane region" description="Helical" evidence="13">
    <location>
        <begin position="105"/>
        <end position="126"/>
    </location>
</feature>
<evidence type="ECO:0000256" key="13">
    <source>
        <dbReference type="HAMAP-Rule" id="MF_03189"/>
    </source>
</evidence>
<comment type="catalytic activity">
    <reaction evidence="12">
        <text>an all-trans-polyprenyl diphosphate + 4-hydroxybenzoate = a 4-hydroxy-3-(all-trans-polyprenyl)benzoate + diphosphate</text>
        <dbReference type="Rhea" id="RHEA:44504"/>
        <dbReference type="Rhea" id="RHEA-COMP:9514"/>
        <dbReference type="Rhea" id="RHEA-COMP:9564"/>
        <dbReference type="ChEBI" id="CHEBI:17879"/>
        <dbReference type="ChEBI" id="CHEBI:33019"/>
        <dbReference type="ChEBI" id="CHEBI:58914"/>
        <dbReference type="ChEBI" id="CHEBI:78396"/>
        <dbReference type="EC" id="2.5.1.39"/>
    </reaction>
    <physiologicalReaction direction="left-to-right" evidence="12">
        <dbReference type="Rhea" id="RHEA:44505"/>
    </physiologicalReaction>
</comment>
<dbReference type="UniPathway" id="UPA00232"/>
<dbReference type="SUPFAM" id="SSF48403">
    <property type="entry name" value="Ankyrin repeat"/>
    <property type="match status" value="1"/>
</dbReference>
<comment type="cofactor">
    <cofactor evidence="1 13">
        <name>Mg(2+)</name>
        <dbReference type="ChEBI" id="CHEBI:18420"/>
    </cofactor>
</comment>
<comment type="pathway">
    <text evidence="13">Cofactor biosynthesis; ubiquinone biosynthesis.</text>
</comment>
<keyword evidence="13" id="KW-0496">Mitochondrion</keyword>
<comment type="similarity">
    <text evidence="3 13">Belongs to the UbiA prenyltransferase family.</text>
</comment>
<dbReference type="InterPro" id="IPR030470">
    <property type="entry name" value="UbiA_prenylTrfase_CS"/>
</dbReference>
<dbReference type="Pfam" id="PF12796">
    <property type="entry name" value="Ank_2"/>
    <property type="match status" value="1"/>
</dbReference>
<evidence type="ECO:0000256" key="14">
    <source>
        <dbReference type="PROSITE-ProRule" id="PRU00023"/>
    </source>
</evidence>
<feature type="repeat" description="ANK" evidence="14">
    <location>
        <begin position="491"/>
        <end position="517"/>
    </location>
</feature>
<dbReference type="GO" id="GO:0008299">
    <property type="term" value="P:isoprenoid biosynthetic process"/>
    <property type="evidence" value="ECO:0007669"/>
    <property type="project" value="UniProtKB-UniRule"/>
</dbReference>
<dbReference type="PANTHER" id="PTHR11048">
    <property type="entry name" value="PRENYLTRANSFERASES"/>
    <property type="match status" value="1"/>
</dbReference>
<dbReference type="InterPro" id="IPR036770">
    <property type="entry name" value="Ankyrin_rpt-contain_sf"/>
</dbReference>
<evidence type="ECO:0000256" key="2">
    <source>
        <dbReference type="ARBA" id="ARBA00004141"/>
    </source>
</evidence>
<accession>A0A1I8GS08</accession>
<dbReference type="PROSITE" id="PS50297">
    <property type="entry name" value="ANK_REP_REGION"/>
    <property type="match status" value="3"/>
</dbReference>
<comment type="subcellular location">
    <subcellularLocation>
        <location evidence="2">Membrane</location>
        <topology evidence="2">Multi-pass membrane protein</topology>
    </subcellularLocation>
    <subcellularLocation>
        <location evidence="13">Mitochondrion inner membrane</location>
        <topology evidence="13">Multi-pass membrane protein</topology>
        <orientation evidence="13">Matrix side</orientation>
    </subcellularLocation>
</comment>
<dbReference type="NCBIfam" id="TIGR01474">
    <property type="entry name" value="ubiA_proteo"/>
    <property type="match status" value="1"/>
</dbReference>
<dbReference type="PROSITE" id="PS00943">
    <property type="entry name" value="UBIA"/>
    <property type="match status" value="1"/>
</dbReference>
<evidence type="ECO:0000256" key="4">
    <source>
        <dbReference type="ARBA" id="ARBA00022679"/>
    </source>
</evidence>
<dbReference type="InterPro" id="IPR006370">
    <property type="entry name" value="HB_polyprenyltransferase-like"/>
</dbReference>
<organism evidence="16 17">
    <name type="scientific">Macrostomum lignano</name>
    <dbReference type="NCBI Taxonomy" id="282301"/>
    <lineage>
        <taxon>Eukaryota</taxon>
        <taxon>Metazoa</taxon>
        <taxon>Spiralia</taxon>
        <taxon>Lophotrochozoa</taxon>
        <taxon>Platyhelminthes</taxon>
        <taxon>Rhabditophora</taxon>
        <taxon>Macrostomorpha</taxon>
        <taxon>Macrostomida</taxon>
        <taxon>Macrostomidae</taxon>
        <taxon>Macrostomum</taxon>
    </lineage>
</organism>
<keyword evidence="8 13" id="KW-0472">Membrane</keyword>
<reference evidence="17" key="1">
    <citation type="submission" date="2016-11" db="UniProtKB">
        <authorList>
            <consortium name="WormBaseParasite"/>
        </authorList>
    </citation>
    <scope>IDENTIFICATION</scope>
</reference>